<reference evidence="2" key="1">
    <citation type="submission" date="2020-09" db="EMBL/GenBank/DDBJ databases">
        <title>A novel bacterium of genus Paenibacillus, isolated from South China Sea.</title>
        <authorList>
            <person name="Huang H."/>
            <person name="Mo K."/>
            <person name="Hu Y."/>
        </authorList>
    </citation>
    <scope>NUCLEOTIDE SEQUENCE</scope>
    <source>
        <strain evidence="2">IB182493</strain>
    </source>
</reference>
<feature type="signal peptide" evidence="1">
    <location>
        <begin position="1"/>
        <end position="24"/>
    </location>
</feature>
<dbReference type="Proteomes" id="UP000632125">
    <property type="component" value="Unassembled WGS sequence"/>
</dbReference>
<evidence type="ECO:0000313" key="3">
    <source>
        <dbReference type="Proteomes" id="UP000632125"/>
    </source>
</evidence>
<keyword evidence="3" id="KW-1185">Reference proteome</keyword>
<evidence type="ECO:0000313" key="2">
    <source>
        <dbReference type="EMBL" id="MBD2869288.1"/>
    </source>
</evidence>
<sequence>MKKALVTISLMLALILTFTSSAYATTEESYLYYDGDLIGNSEAWSEIQLITGNTVMAKAWTRLLELNVGAHIGKSTTTINASKNGIFAGSTTSHSSTNGGTAVALLNLGTYASSISYSSQSTHYFLNDGGVKTGYNTIDENGITT</sequence>
<organism evidence="2 3">
    <name type="scientific">Paenibacillus arenilitoris</name>
    <dbReference type="NCBI Taxonomy" id="2772299"/>
    <lineage>
        <taxon>Bacteria</taxon>
        <taxon>Bacillati</taxon>
        <taxon>Bacillota</taxon>
        <taxon>Bacilli</taxon>
        <taxon>Bacillales</taxon>
        <taxon>Paenibacillaceae</taxon>
        <taxon>Paenibacillus</taxon>
    </lineage>
</organism>
<dbReference type="EMBL" id="JACXIY010000014">
    <property type="protein sequence ID" value="MBD2869288.1"/>
    <property type="molecule type" value="Genomic_DNA"/>
</dbReference>
<dbReference type="RefSeq" id="WP_190861267.1">
    <property type="nucleotide sequence ID" value="NZ_JACXIY010000014.1"/>
</dbReference>
<proteinExistence type="predicted"/>
<accession>A0A927CMG9</accession>
<feature type="chain" id="PRO_5037657264" evidence="1">
    <location>
        <begin position="25"/>
        <end position="145"/>
    </location>
</feature>
<name>A0A927CMG9_9BACL</name>
<gene>
    <name evidence="2" type="ORF">IDH41_11930</name>
</gene>
<protein>
    <submittedName>
        <fullName evidence="2">Uncharacterized protein</fullName>
    </submittedName>
</protein>
<evidence type="ECO:0000256" key="1">
    <source>
        <dbReference type="SAM" id="SignalP"/>
    </source>
</evidence>
<comment type="caution">
    <text evidence="2">The sequence shown here is derived from an EMBL/GenBank/DDBJ whole genome shotgun (WGS) entry which is preliminary data.</text>
</comment>
<dbReference type="AlphaFoldDB" id="A0A927CMG9"/>
<keyword evidence="1" id="KW-0732">Signal</keyword>